<accession>A0A811K7D9</accession>
<feature type="chain" id="PRO_5035594653" evidence="1">
    <location>
        <begin position="23"/>
        <end position="79"/>
    </location>
</feature>
<dbReference type="AlphaFoldDB" id="A0A811K7D9"/>
<organism evidence="2 3">
    <name type="scientific">Bursaphelenchus okinawaensis</name>
    <dbReference type="NCBI Taxonomy" id="465554"/>
    <lineage>
        <taxon>Eukaryota</taxon>
        <taxon>Metazoa</taxon>
        <taxon>Ecdysozoa</taxon>
        <taxon>Nematoda</taxon>
        <taxon>Chromadorea</taxon>
        <taxon>Rhabditida</taxon>
        <taxon>Tylenchina</taxon>
        <taxon>Tylenchomorpha</taxon>
        <taxon>Aphelenchoidea</taxon>
        <taxon>Aphelenchoididae</taxon>
        <taxon>Bursaphelenchus</taxon>
    </lineage>
</organism>
<feature type="signal peptide" evidence="1">
    <location>
        <begin position="1"/>
        <end position="22"/>
    </location>
</feature>
<dbReference type="OrthoDB" id="5891059at2759"/>
<comment type="caution">
    <text evidence="2">The sequence shown here is derived from an EMBL/GenBank/DDBJ whole genome shotgun (WGS) entry which is preliminary data.</text>
</comment>
<protein>
    <submittedName>
        <fullName evidence="2">Uncharacterized protein</fullName>
    </submittedName>
</protein>
<dbReference type="EMBL" id="CAJFDH010000002">
    <property type="protein sequence ID" value="CAD5211989.1"/>
    <property type="molecule type" value="Genomic_DNA"/>
</dbReference>
<dbReference type="Proteomes" id="UP000614601">
    <property type="component" value="Unassembled WGS sequence"/>
</dbReference>
<keyword evidence="3" id="KW-1185">Reference proteome</keyword>
<sequence>MKLTTVPFCLLIMSILSVLVNCRPYEPQLFYLIDVSDDVLPLSYVPESSISKRAVKREKIVMDSLGGDYLVRKRSDLYY</sequence>
<evidence type="ECO:0000313" key="3">
    <source>
        <dbReference type="Proteomes" id="UP000614601"/>
    </source>
</evidence>
<evidence type="ECO:0000313" key="2">
    <source>
        <dbReference type="EMBL" id="CAD5211989.1"/>
    </source>
</evidence>
<proteinExistence type="predicted"/>
<dbReference type="EMBL" id="CAJFCW020000002">
    <property type="protein sequence ID" value="CAG9094850.1"/>
    <property type="molecule type" value="Genomic_DNA"/>
</dbReference>
<evidence type="ECO:0000256" key="1">
    <source>
        <dbReference type="SAM" id="SignalP"/>
    </source>
</evidence>
<keyword evidence="1" id="KW-0732">Signal</keyword>
<name>A0A811K7D9_9BILA</name>
<dbReference type="Proteomes" id="UP000783686">
    <property type="component" value="Unassembled WGS sequence"/>
</dbReference>
<reference evidence="2" key="1">
    <citation type="submission" date="2020-09" db="EMBL/GenBank/DDBJ databases">
        <authorList>
            <person name="Kikuchi T."/>
        </authorList>
    </citation>
    <scope>NUCLEOTIDE SEQUENCE</scope>
    <source>
        <strain evidence="2">SH1</strain>
    </source>
</reference>
<gene>
    <name evidence="2" type="ORF">BOKJ2_LOCUS3979</name>
</gene>